<dbReference type="Pfam" id="PF09073">
    <property type="entry name" value="BUD22"/>
    <property type="match status" value="1"/>
</dbReference>
<dbReference type="PANTHER" id="PTHR23325:SF1">
    <property type="entry name" value="SERUM RESPONSE FACTOR-BINDING PROTEIN 1"/>
    <property type="match status" value="1"/>
</dbReference>
<accession>A0AAV9NG33</accession>
<evidence type="ECO:0000313" key="4">
    <source>
        <dbReference type="EMBL" id="KAK5056862.1"/>
    </source>
</evidence>
<evidence type="ECO:0000256" key="1">
    <source>
        <dbReference type="ARBA" id="ARBA00023054"/>
    </source>
</evidence>
<dbReference type="GO" id="GO:0030686">
    <property type="term" value="C:90S preribosome"/>
    <property type="evidence" value="ECO:0007669"/>
    <property type="project" value="TreeGrafter"/>
</dbReference>
<protein>
    <recommendedName>
        <fullName evidence="3">Bud22 domain-containing protein</fullName>
    </recommendedName>
</protein>
<feature type="compositionally biased region" description="Basic and acidic residues" evidence="2">
    <location>
        <begin position="369"/>
        <end position="398"/>
    </location>
</feature>
<dbReference type="AlphaFoldDB" id="A0AAV9NG33"/>
<comment type="caution">
    <text evidence="4">The sequence shown here is derived from an EMBL/GenBank/DDBJ whole genome shotgun (WGS) entry which is preliminary data.</text>
</comment>
<feature type="region of interest" description="Disordered" evidence="2">
    <location>
        <begin position="179"/>
        <end position="428"/>
    </location>
</feature>
<reference evidence="4 5" key="1">
    <citation type="submission" date="2023-08" db="EMBL/GenBank/DDBJ databases">
        <title>Black Yeasts Isolated from many extreme environments.</title>
        <authorList>
            <person name="Coleine C."/>
            <person name="Stajich J.E."/>
            <person name="Selbmann L."/>
        </authorList>
    </citation>
    <scope>NUCLEOTIDE SEQUENCE [LARGE SCALE GENOMIC DNA]</scope>
    <source>
        <strain evidence="4 5">CCFEE 5792</strain>
    </source>
</reference>
<evidence type="ECO:0000256" key="2">
    <source>
        <dbReference type="SAM" id="MobiDB-lite"/>
    </source>
</evidence>
<dbReference type="GeneID" id="89980541"/>
<dbReference type="GO" id="GO:0005634">
    <property type="term" value="C:nucleus"/>
    <property type="evidence" value="ECO:0007669"/>
    <property type="project" value="TreeGrafter"/>
</dbReference>
<dbReference type="GO" id="GO:0030490">
    <property type="term" value="P:maturation of SSU-rRNA"/>
    <property type="evidence" value="ECO:0007669"/>
    <property type="project" value="TreeGrafter"/>
</dbReference>
<dbReference type="Proteomes" id="UP001358417">
    <property type="component" value="Unassembled WGS sequence"/>
</dbReference>
<feature type="domain" description="Bud22" evidence="3">
    <location>
        <begin position="34"/>
        <end position="427"/>
    </location>
</feature>
<keyword evidence="1" id="KW-0175">Coiled coil</keyword>
<gene>
    <name evidence="4" type="ORF">LTR84_012394</name>
</gene>
<name>A0AAV9NG33_9EURO</name>
<feature type="compositionally biased region" description="Basic and acidic residues" evidence="2">
    <location>
        <begin position="350"/>
        <end position="360"/>
    </location>
</feature>
<dbReference type="RefSeq" id="XP_064708578.1">
    <property type="nucleotide sequence ID" value="XM_064855918.1"/>
</dbReference>
<dbReference type="InterPro" id="IPR015158">
    <property type="entry name" value="Bud22_dom"/>
</dbReference>
<proteinExistence type="predicted"/>
<organism evidence="4 5">
    <name type="scientific">Exophiala bonariae</name>
    <dbReference type="NCBI Taxonomy" id="1690606"/>
    <lineage>
        <taxon>Eukaryota</taxon>
        <taxon>Fungi</taxon>
        <taxon>Dikarya</taxon>
        <taxon>Ascomycota</taxon>
        <taxon>Pezizomycotina</taxon>
        <taxon>Eurotiomycetes</taxon>
        <taxon>Chaetothyriomycetidae</taxon>
        <taxon>Chaetothyriales</taxon>
        <taxon>Herpotrichiellaceae</taxon>
        <taxon>Exophiala</taxon>
    </lineage>
</organism>
<sequence>MSKRKREDDADEHDAQIEDQAIRIKVSRLRVKLDQGLKKLTSALKLARGFERQKMGRRQKEASKEPHTLLRLREEVILLKQMQLGQTAKTHLFKNLSRTKRIRENPAFAHIYDEFPTVESTKPGAEANVLGRLFNSAPVKQAFDEVMKSIFGVLGIPQVPNSDGNSKSKKGTHVKHVANGSAEDDEFNGFSSVGSPGEGQSDREHSTSEVDADALYKHRLAASDEDSDDDEGSSDEQDPKLRELSISASEDEDNLDPRRERTSTKAQKIVPTTKTAFLPSLSMGGYYSGSESDGEDDFARRSPPGPEIRKNRRGQRARQQLAEKKFGQKAKHLQNQKKQKPSDTRNSGWDAKRGAVDRRGGPGRLSNKGRPDAKDSHNRPARIDQAKPEKLKSRDDSGSLHPSWEAAKKRKMEDQGMPKFAGKKITFE</sequence>
<keyword evidence="5" id="KW-1185">Reference proteome</keyword>
<dbReference type="PANTHER" id="PTHR23325">
    <property type="entry name" value="SERUM RESPONSE FACTOR-BINDING"/>
    <property type="match status" value="1"/>
</dbReference>
<feature type="compositionally biased region" description="Polar residues" evidence="2">
    <location>
        <begin position="264"/>
        <end position="275"/>
    </location>
</feature>
<dbReference type="EMBL" id="JAVRRD010000007">
    <property type="protein sequence ID" value="KAK5056862.1"/>
    <property type="molecule type" value="Genomic_DNA"/>
</dbReference>
<dbReference type="InterPro" id="IPR037393">
    <property type="entry name" value="Bud22/SRFB1"/>
</dbReference>
<evidence type="ECO:0000313" key="5">
    <source>
        <dbReference type="Proteomes" id="UP001358417"/>
    </source>
</evidence>
<feature type="compositionally biased region" description="Acidic residues" evidence="2">
    <location>
        <begin position="223"/>
        <end position="236"/>
    </location>
</feature>
<feature type="compositionally biased region" description="Basic residues" evidence="2">
    <location>
        <begin position="327"/>
        <end position="339"/>
    </location>
</feature>
<evidence type="ECO:0000259" key="3">
    <source>
        <dbReference type="Pfam" id="PF09073"/>
    </source>
</evidence>